<feature type="chain" id="PRO_5018652007" evidence="2">
    <location>
        <begin position="19"/>
        <end position="271"/>
    </location>
</feature>
<feature type="signal peptide" evidence="2">
    <location>
        <begin position="1"/>
        <end position="18"/>
    </location>
</feature>
<name>A0A3R7MNY6_TRYRA</name>
<gene>
    <name evidence="3" type="ORF">TraAM80_02363</name>
</gene>
<dbReference type="GeneID" id="40326296"/>
<proteinExistence type="predicted"/>
<keyword evidence="2" id="KW-0732">Signal</keyword>
<evidence type="ECO:0000256" key="1">
    <source>
        <dbReference type="SAM" id="Phobius"/>
    </source>
</evidence>
<keyword evidence="1" id="KW-0472">Membrane</keyword>
<protein>
    <submittedName>
        <fullName evidence="3">Uncharacterized protein</fullName>
    </submittedName>
</protein>
<dbReference type="EMBL" id="MKGL01000056">
    <property type="protein sequence ID" value="RNF08956.1"/>
    <property type="molecule type" value="Genomic_DNA"/>
</dbReference>
<dbReference type="RefSeq" id="XP_029240699.1">
    <property type="nucleotide sequence ID" value="XM_029379368.1"/>
</dbReference>
<comment type="caution">
    <text evidence="3">The sequence shown here is derived from an EMBL/GenBank/DDBJ whole genome shotgun (WGS) entry which is preliminary data.</text>
</comment>
<feature type="transmembrane region" description="Helical" evidence="1">
    <location>
        <begin position="66"/>
        <end position="87"/>
    </location>
</feature>
<keyword evidence="1" id="KW-1133">Transmembrane helix</keyword>
<evidence type="ECO:0000256" key="2">
    <source>
        <dbReference type="SAM" id="SignalP"/>
    </source>
</evidence>
<feature type="transmembrane region" description="Helical" evidence="1">
    <location>
        <begin position="30"/>
        <end position="46"/>
    </location>
</feature>
<feature type="transmembrane region" description="Helical" evidence="1">
    <location>
        <begin position="152"/>
        <end position="176"/>
    </location>
</feature>
<accession>A0A3R7MNY6</accession>
<keyword evidence="1" id="KW-0812">Transmembrane</keyword>
<organism evidence="3 4">
    <name type="scientific">Trypanosoma rangeli</name>
    <dbReference type="NCBI Taxonomy" id="5698"/>
    <lineage>
        <taxon>Eukaryota</taxon>
        <taxon>Discoba</taxon>
        <taxon>Euglenozoa</taxon>
        <taxon>Kinetoplastea</taxon>
        <taxon>Metakinetoplastina</taxon>
        <taxon>Trypanosomatida</taxon>
        <taxon>Trypanosomatidae</taxon>
        <taxon>Trypanosoma</taxon>
        <taxon>Herpetosoma</taxon>
    </lineage>
</organism>
<dbReference type="AlphaFoldDB" id="A0A3R7MNY6"/>
<reference evidence="3 4" key="1">
    <citation type="journal article" date="2018" name="BMC Genomics">
        <title>Genomic comparison of Trypanosoma conorhini and Trypanosoma rangeli to Trypanosoma cruzi strains of high and low virulence.</title>
        <authorList>
            <person name="Bradwell K.R."/>
            <person name="Koparde V.N."/>
            <person name="Matveyev A.V."/>
            <person name="Serrano M.G."/>
            <person name="Alves J.M."/>
            <person name="Parikh H."/>
            <person name="Huang B."/>
            <person name="Lee V."/>
            <person name="Espinosa-Alvarez O."/>
            <person name="Ortiz P.A."/>
            <person name="Costa-Martins A.G."/>
            <person name="Teixeira M.M."/>
            <person name="Buck G.A."/>
        </authorList>
    </citation>
    <scope>NUCLEOTIDE SEQUENCE [LARGE SCALE GENOMIC DNA]</scope>
    <source>
        <strain evidence="3 4">AM80</strain>
    </source>
</reference>
<sequence>MVFFVELLLMWAIGRVQSTTDMRYAIPQELLMVVALGSFYLIRLGLPEGWVNFSVLRPEECSTWNQYFGCGLPPHHFFLLFMTAVVVMQRCMRYNISEVRATIPHVEGAVELGGLLCKTAKDVEDCQKLLRSNIENVLPVPSHDIIRNTRALFDLIITLSCVLLPAAVISFVQGVMMASLLGVVENVVSLLDTHIYALPCMVLAQNLTLLYVVFILDLYPPTCDATSTITSSHDPCRERDAFAWLQSLVAGDHHWTGADAIFGGGAATRLQ</sequence>
<evidence type="ECO:0000313" key="3">
    <source>
        <dbReference type="EMBL" id="RNF08956.1"/>
    </source>
</evidence>
<keyword evidence="4" id="KW-1185">Reference proteome</keyword>
<feature type="transmembrane region" description="Helical" evidence="1">
    <location>
        <begin position="196"/>
        <end position="219"/>
    </location>
</feature>
<dbReference type="Proteomes" id="UP000283634">
    <property type="component" value="Unassembled WGS sequence"/>
</dbReference>
<evidence type="ECO:0000313" key="4">
    <source>
        <dbReference type="Proteomes" id="UP000283634"/>
    </source>
</evidence>